<protein>
    <submittedName>
        <fullName evidence="1">Uncharacterized protein</fullName>
    </submittedName>
</protein>
<sequence>MVVGGSQLGFRVIWHSYWYKEAPNTYAPHKLFDLCEGCDTARVPKPETHLSQLTYAVKGSITTGKTCIVQVFDLTYLISNIYINRFISV</sequence>
<name>A0A183MHF1_9TREM</name>
<dbReference type="EMBL" id="UZAI01016941">
    <property type="protein sequence ID" value="VDP18393.1"/>
    <property type="molecule type" value="Genomic_DNA"/>
</dbReference>
<evidence type="ECO:0000313" key="2">
    <source>
        <dbReference type="Proteomes" id="UP000277204"/>
    </source>
</evidence>
<organism evidence="1 2">
    <name type="scientific">Schistosoma margrebowiei</name>
    <dbReference type="NCBI Taxonomy" id="48269"/>
    <lineage>
        <taxon>Eukaryota</taxon>
        <taxon>Metazoa</taxon>
        <taxon>Spiralia</taxon>
        <taxon>Lophotrochozoa</taxon>
        <taxon>Platyhelminthes</taxon>
        <taxon>Trematoda</taxon>
        <taxon>Digenea</taxon>
        <taxon>Strigeidida</taxon>
        <taxon>Schistosomatoidea</taxon>
        <taxon>Schistosomatidae</taxon>
        <taxon>Schistosoma</taxon>
    </lineage>
</organism>
<proteinExistence type="predicted"/>
<accession>A0A183MHF1</accession>
<dbReference type="AlphaFoldDB" id="A0A183MHF1"/>
<evidence type="ECO:0000313" key="1">
    <source>
        <dbReference type="EMBL" id="VDP18393.1"/>
    </source>
</evidence>
<keyword evidence="2" id="KW-1185">Reference proteome</keyword>
<dbReference type="Proteomes" id="UP000277204">
    <property type="component" value="Unassembled WGS sequence"/>
</dbReference>
<reference evidence="1 2" key="1">
    <citation type="submission" date="2018-11" db="EMBL/GenBank/DDBJ databases">
        <authorList>
            <consortium name="Pathogen Informatics"/>
        </authorList>
    </citation>
    <scope>NUCLEOTIDE SEQUENCE [LARGE SCALE GENOMIC DNA]</scope>
    <source>
        <strain evidence="1 2">Zambia</strain>
    </source>
</reference>
<gene>
    <name evidence="1" type="ORF">SMRZ_LOCUS15476</name>
</gene>